<evidence type="ECO:0000313" key="1">
    <source>
        <dbReference type="EMBL" id="KKK97517.1"/>
    </source>
</evidence>
<dbReference type="EMBL" id="LAZR01046015">
    <property type="protein sequence ID" value="KKK97517.1"/>
    <property type="molecule type" value="Genomic_DNA"/>
</dbReference>
<sequence length="78" mass="8905">MKTTDAAIKAEASGFYNVSIESEIKWILAKPEHTFLDAEAGFAERPEYVVCLKCDKATRYSTTYFNDWAMEHGEMCRS</sequence>
<comment type="caution">
    <text evidence="1">The sequence shown here is derived from an EMBL/GenBank/DDBJ whole genome shotgun (WGS) entry which is preliminary data.</text>
</comment>
<proteinExistence type="predicted"/>
<protein>
    <submittedName>
        <fullName evidence="1">Uncharacterized protein</fullName>
    </submittedName>
</protein>
<gene>
    <name evidence="1" type="ORF">LCGC14_2651950</name>
</gene>
<organism evidence="1">
    <name type="scientific">marine sediment metagenome</name>
    <dbReference type="NCBI Taxonomy" id="412755"/>
    <lineage>
        <taxon>unclassified sequences</taxon>
        <taxon>metagenomes</taxon>
        <taxon>ecological metagenomes</taxon>
    </lineage>
</organism>
<name>A0A0F8ZUL5_9ZZZZ</name>
<reference evidence="1" key="1">
    <citation type="journal article" date="2015" name="Nature">
        <title>Complex archaea that bridge the gap between prokaryotes and eukaryotes.</title>
        <authorList>
            <person name="Spang A."/>
            <person name="Saw J.H."/>
            <person name="Jorgensen S.L."/>
            <person name="Zaremba-Niedzwiedzka K."/>
            <person name="Martijn J."/>
            <person name="Lind A.E."/>
            <person name="van Eijk R."/>
            <person name="Schleper C."/>
            <person name="Guy L."/>
            <person name="Ettema T.J."/>
        </authorList>
    </citation>
    <scope>NUCLEOTIDE SEQUENCE</scope>
</reference>
<dbReference type="AlphaFoldDB" id="A0A0F8ZUL5"/>
<accession>A0A0F8ZUL5</accession>